<reference evidence="2" key="1">
    <citation type="journal article" date="2021" name="bioRxiv">
        <title>Whole Genome Assembly and Annotation of Northern Wild Rice, Zizania palustris L., Supports a Whole Genome Duplication in the Zizania Genus.</title>
        <authorList>
            <person name="Haas M."/>
            <person name="Kono T."/>
            <person name="Macchietto M."/>
            <person name="Millas R."/>
            <person name="McGilp L."/>
            <person name="Shao M."/>
            <person name="Duquette J."/>
            <person name="Hirsch C.N."/>
            <person name="Kimball J."/>
        </authorList>
    </citation>
    <scope>NUCLEOTIDE SEQUENCE</scope>
    <source>
        <tissue evidence="2">Fresh leaf tissue</tissue>
    </source>
</reference>
<feature type="compositionally biased region" description="Polar residues" evidence="1">
    <location>
        <begin position="469"/>
        <end position="482"/>
    </location>
</feature>
<feature type="compositionally biased region" description="Polar residues" evidence="1">
    <location>
        <begin position="508"/>
        <end position="518"/>
    </location>
</feature>
<protein>
    <submittedName>
        <fullName evidence="2">Uncharacterized protein</fullName>
    </submittedName>
</protein>
<evidence type="ECO:0000313" key="3">
    <source>
        <dbReference type="Proteomes" id="UP000729402"/>
    </source>
</evidence>
<dbReference type="AlphaFoldDB" id="A0A8J5SP29"/>
<keyword evidence="3" id="KW-1185">Reference proteome</keyword>
<reference evidence="2" key="2">
    <citation type="submission" date="2021-02" db="EMBL/GenBank/DDBJ databases">
        <authorList>
            <person name="Kimball J.A."/>
            <person name="Haas M.W."/>
            <person name="Macchietto M."/>
            <person name="Kono T."/>
            <person name="Duquette J."/>
            <person name="Shao M."/>
        </authorList>
    </citation>
    <scope>NUCLEOTIDE SEQUENCE</scope>
    <source>
        <tissue evidence="2">Fresh leaf tissue</tissue>
    </source>
</reference>
<dbReference type="OrthoDB" id="266020at2759"/>
<dbReference type="PANTHER" id="PTHR33443:SF30">
    <property type="entry name" value="SARCOSINE DEHYDROGENASE-2C PROTEIN"/>
    <property type="match status" value="1"/>
</dbReference>
<dbReference type="EMBL" id="JAAALK010000283">
    <property type="protein sequence ID" value="KAG8073407.1"/>
    <property type="molecule type" value="Genomic_DNA"/>
</dbReference>
<organism evidence="2 3">
    <name type="scientific">Zizania palustris</name>
    <name type="common">Northern wild rice</name>
    <dbReference type="NCBI Taxonomy" id="103762"/>
    <lineage>
        <taxon>Eukaryota</taxon>
        <taxon>Viridiplantae</taxon>
        <taxon>Streptophyta</taxon>
        <taxon>Embryophyta</taxon>
        <taxon>Tracheophyta</taxon>
        <taxon>Spermatophyta</taxon>
        <taxon>Magnoliopsida</taxon>
        <taxon>Liliopsida</taxon>
        <taxon>Poales</taxon>
        <taxon>Poaceae</taxon>
        <taxon>BOP clade</taxon>
        <taxon>Oryzoideae</taxon>
        <taxon>Oryzeae</taxon>
        <taxon>Zizaniinae</taxon>
        <taxon>Zizania</taxon>
    </lineage>
</organism>
<accession>A0A8J5SP29</accession>
<sequence>MANHLQPKLTRPDNWRPIKALFVLAGNEGFGPNSTGIIPAWLPVELGCCAGVSLLPLHSAVATSRLTSRLSTTSRSCCTLSPGYYFYSVAADDGDDDDCVVLDGDPAAVGVKEERPVEGVSEEELQIVAEKGELACRDFPHPRHLCVSMPFSTSSHADHCTLCHCYVCDCPAPCANWGKGTKLTDHCHATDKDWKWEKMRKALKLKIQPAAKRKNIQEFFQPSSVIASMQQYTESHLPVSQSFPSRLGEVQPSPVGFRVSSNVGQNQMRTHPPIGVAQNVGQAVNLPKPSPPWANVLHKRFRTDGTAPRLYSSANDIRLRRPVPNPALVQPTSFATIQKALSQSASSTVFQNSLSPASTFRAYSLQNSLNAPVISQGLGVHPASYLRVAPGMSQGPQVLPKSYLNLQVAPGGMVSTEPQLSRCSSLPARGIQWQQDPSADTDQKKMYNILATLASELGVSDYNVDPPLGQQSAATPQPSQLHAQMRPDHLLTQVTARQGVEANHSHAAATSQMRTSNVHHLPNHNPGDSVHAYGSMHQNNPSAK</sequence>
<feature type="region of interest" description="Disordered" evidence="1">
    <location>
        <begin position="463"/>
        <end position="482"/>
    </location>
</feature>
<dbReference type="Proteomes" id="UP000729402">
    <property type="component" value="Unassembled WGS sequence"/>
</dbReference>
<dbReference type="PANTHER" id="PTHR33443">
    <property type="entry name" value="ZGC:112980"/>
    <property type="match status" value="1"/>
</dbReference>
<comment type="caution">
    <text evidence="2">The sequence shown here is derived from an EMBL/GenBank/DDBJ whole genome shotgun (WGS) entry which is preliminary data.</text>
</comment>
<name>A0A8J5SP29_ZIZPA</name>
<proteinExistence type="predicted"/>
<feature type="region of interest" description="Disordered" evidence="1">
    <location>
        <begin position="498"/>
        <end position="544"/>
    </location>
</feature>
<dbReference type="InterPro" id="IPR053234">
    <property type="entry name" value="RPM1_Interactor"/>
</dbReference>
<evidence type="ECO:0000313" key="2">
    <source>
        <dbReference type="EMBL" id="KAG8073407.1"/>
    </source>
</evidence>
<gene>
    <name evidence="2" type="ORF">GUJ93_ZPchr0006g44043</name>
</gene>
<evidence type="ECO:0000256" key="1">
    <source>
        <dbReference type="SAM" id="MobiDB-lite"/>
    </source>
</evidence>